<accession>A0ABM7RKJ1</accession>
<evidence type="ECO:0000313" key="1">
    <source>
        <dbReference type="EMBL" id="BCX47528.1"/>
    </source>
</evidence>
<proteinExistence type="predicted"/>
<evidence type="ECO:0008006" key="3">
    <source>
        <dbReference type="Google" id="ProtNLM"/>
    </source>
</evidence>
<dbReference type="Proteomes" id="UP001374893">
    <property type="component" value="Chromosome"/>
</dbReference>
<dbReference type="EMBL" id="AP024702">
    <property type="protein sequence ID" value="BCX47528.1"/>
    <property type="molecule type" value="Genomic_DNA"/>
</dbReference>
<sequence>MSPLTFRDRALRKAKRAGLYALQKATSYRYDAELEKKLARRVAGWMESSVATPGEPPSRSIDSIDLADPKRFSEFQYDPHKTFVASEDGPELDEFGRPGRWQPRGIRFFKDRVARRHIKLFPKAFAANGEGRFIEDALRSGFFNYLCPLFEFLIRDRDGAVIGYAIRSGRELTAYEFERYVDTVMRPLVCQATEETGFYYYDLIDHNVIMCDGVISLIDIESVLPIEWFGQDHEFATTQFDQVDVGWPLHTKWRSPDWYGEHIRGLAK</sequence>
<name>A0ABM7RKJ1_9BACT</name>
<reference evidence="1 2" key="1">
    <citation type="submission" date="2021-06" db="EMBL/GenBank/DDBJ databases">
        <title>Complete genome of Haloferula helveola possessing various polysaccharide degrading enzymes.</title>
        <authorList>
            <person name="Takami H."/>
            <person name="Huang C."/>
            <person name="Hamasaki K."/>
        </authorList>
    </citation>
    <scope>NUCLEOTIDE SEQUENCE [LARGE SCALE GENOMIC DNA]</scope>
    <source>
        <strain evidence="1 2">CN-1</strain>
    </source>
</reference>
<organism evidence="1 2">
    <name type="scientific">Haloferula helveola</name>
    <dbReference type="NCBI Taxonomy" id="490095"/>
    <lineage>
        <taxon>Bacteria</taxon>
        <taxon>Pseudomonadati</taxon>
        <taxon>Verrucomicrobiota</taxon>
        <taxon>Verrucomicrobiia</taxon>
        <taxon>Verrucomicrobiales</taxon>
        <taxon>Verrucomicrobiaceae</taxon>
        <taxon>Haloferula</taxon>
    </lineage>
</organism>
<keyword evidence="2" id="KW-1185">Reference proteome</keyword>
<gene>
    <name evidence="1" type="ORF">HAHE_14360</name>
</gene>
<dbReference type="RefSeq" id="WP_338689782.1">
    <property type="nucleotide sequence ID" value="NZ_AP024702.1"/>
</dbReference>
<protein>
    <recommendedName>
        <fullName evidence="3">TupA-like ATPgrasp</fullName>
    </recommendedName>
</protein>
<evidence type="ECO:0000313" key="2">
    <source>
        <dbReference type="Proteomes" id="UP001374893"/>
    </source>
</evidence>